<evidence type="ECO:0000313" key="3">
    <source>
        <dbReference type="Proteomes" id="UP000783863"/>
    </source>
</evidence>
<organism evidence="2 3">
    <name type="scientific">Haloarcula salinisoli</name>
    <dbReference type="NCBI Taxonomy" id="2487746"/>
    <lineage>
        <taxon>Archaea</taxon>
        <taxon>Methanobacteriati</taxon>
        <taxon>Methanobacteriota</taxon>
        <taxon>Stenosarchaea group</taxon>
        <taxon>Halobacteria</taxon>
        <taxon>Halobacteriales</taxon>
        <taxon>Haloarculaceae</taxon>
        <taxon>Haloarcula</taxon>
    </lineage>
</organism>
<sequence>MAGLRQGVTGEHKEAEGGETPSALRIDTDAFRALTARAGESGDPPIVGWFDCWRSNGTS</sequence>
<feature type="region of interest" description="Disordered" evidence="1">
    <location>
        <begin position="1"/>
        <end position="59"/>
    </location>
</feature>
<keyword evidence="3" id="KW-1185">Reference proteome</keyword>
<comment type="caution">
    <text evidence="2">The sequence shown here is derived from an EMBL/GenBank/DDBJ whole genome shotgun (WGS) entry which is preliminary data.</text>
</comment>
<dbReference type="AlphaFoldDB" id="A0A8J7YHK8"/>
<reference evidence="2" key="1">
    <citation type="submission" date="2021-06" db="EMBL/GenBank/DDBJ databases">
        <title>Halomicroarcula sp. F24A a new haloarchaeum isolated from saline soil.</title>
        <authorList>
            <person name="Duran-Viseras A."/>
            <person name="Sanchez-Porro C."/>
            <person name="Ventosa A."/>
        </authorList>
    </citation>
    <scope>NUCLEOTIDE SEQUENCE</scope>
    <source>
        <strain evidence="2">F24A</strain>
    </source>
</reference>
<dbReference type="EMBL" id="RKLQ01000001">
    <property type="protein sequence ID" value="MBX0303603.1"/>
    <property type="molecule type" value="Genomic_DNA"/>
</dbReference>
<dbReference type="Proteomes" id="UP000783863">
    <property type="component" value="Unassembled WGS sequence"/>
</dbReference>
<name>A0A8J7YHK8_9EURY</name>
<gene>
    <name evidence="2" type="ORF">EGD98_07945</name>
</gene>
<dbReference type="RefSeq" id="WP_220587799.1">
    <property type="nucleotide sequence ID" value="NZ_RKLQ01000001.1"/>
</dbReference>
<proteinExistence type="predicted"/>
<evidence type="ECO:0000256" key="1">
    <source>
        <dbReference type="SAM" id="MobiDB-lite"/>
    </source>
</evidence>
<evidence type="ECO:0000313" key="2">
    <source>
        <dbReference type="EMBL" id="MBX0303603.1"/>
    </source>
</evidence>
<protein>
    <submittedName>
        <fullName evidence="2">Uncharacterized protein</fullName>
    </submittedName>
</protein>
<accession>A0A8J7YHK8</accession>